<evidence type="ECO:0000256" key="2">
    <source>
        <dbReference type="SAM" id="Phobius"/>
    </source>
</evidence>
<dbReference type="AlphaFoldDB" id="A0A8J2PKN0"/>
<keyword evidence="2" id="KW-0812">Transmembrane</keyword>
<evidence type="ECO:0000313" key="3">
    <source>
        <dbReference type="EMBL" id="CAG7834328.1"/>
    </source>
</evidence>
<keyword evidence="2" id="KW-1133">Transmembrane helix</keyword>
<comment type="caution">
    <text evidence="3">The sequence shown here is derived from an EMBL/GenBank/DDBJ whole genome shotgun (WGS) entry which is preliminary data.</text>
</comment>
<keyword evidence="2" id="KW-0472">Membrane</keyword>
<dbReference type="Pfam" id="PF01391">
    <property type="entry name" value="Collagen"/>
    <property type="match status" value="1"/>
</dbReference>
<evidence type="ECO:0000313" key="4">
    <source>
        <dbReference type="Proteomes" id="UP000708208"/>
    </source>
</evidence>
<reference evidence="3" key="1">
    <citation type="submission" date="2021-06" db="EMBL/GenBank/DDBJ databases">
        <authorList>
            <person name="Hodson N. C."/>
            <person name="Mongue J. A."/>
            <person name="Jaron S. K."/>
        </authorList>
    </citation>
    <scope>NUCLEOTIDE SEQUENCE</scope>
</reference>
<feature type="compositionally biased region" description="Gly residues" evidence="1">
    <location>
        <begin position="119"/>
        <end position="128"/>
    </location>
</feature>
<organism evidence="3 4">
    <name type="scientific">Allacma fusca</name>
    <dbReference type="NCBI Taxonomy" id="39272"/>
    <lineage>
        <taxon>Eukaryota</taxon>
        <taxon>Metazoa</taxon>
        <taxon>Ecdysozoa</taxon>
        <taxon>Arthropoda</taxon>
        <taxon>Hexapoda</taxon>
        <taxon>Collembola</taxon>
        <taxon>Symphypleona</taxon>
        <taxon>Sminthuridae</taxon>
        <taxon>Allacma</taxon>
    </lineage>
</organism>
<keyword evidence="4" id="KW-1185">Reference proteome</keyword>
<accession>A0A8J2PKN0</accession>
<dbReference type="Proteomes" id="UP000708208">
    <property type="component" value="Unassembled WGS sequence"/>
</dbReference>
<dbReference type="PANTHER" id="PTHR24637:SF421">
    <property type="entry name" value="CUTICLE COLLAGEN DPY-2"/>
    <property type="match status" value="1"/>
</dbReference>
<feature type="compositionally biased region" description="Pro residues" evidence="1">
    <location>
        <begin position="139"/>
        <end position="150"/>
    </location>
</feature>
<dbReference type="InterPro" id="IPR008160">
    <property type="entry name" value="Collagen"/>
</dbReference>
<proteinExistence type="predicted"/>
<protein>
    <submittedName>
        <fullName evidence="3">Uncharacterized protein</fullName>
    </submittedName>
</protein>
<dbReference type="EMBL" id="CAJVCH010570194">
    <property type="protein sequence ID" value="CAG7834328.1"/>
    <property type="molecule type" value="Genomic_DNA"/>
</dbReference>
<evidence type="ECO:0000256" key="1">
    <source>
        <dbReference type="SAM" id="MobiDB-lite"/>
    </source>
</evidence>
<feature type="region of interest" description="Disordered" evidence="1">
    <location>
        <begin position="79"/>
        <end position="158"/>
    </location>
</feature>
<name>A0A8J2PKN0_9HEXA</name>
<sequence length="158" mass="16438">MQFQEQDFKGPTFSRRYSLSVSRWVLLAVLLGTWAILGFTIFRLYLLEKRVEFLESQYHFNSSFSAYSSKNDTVEICDGTGAPGPIGPPGLPGLGIVGAPGLPGNPGLRGDPGPKGEKGIPGLGGIPGRPGLEGVPGERGPPGPPGPQGPPGQSGWSG</sequence>
<dbReference type="PANTHER" id="PTHR24637">
    <property type="entry name" value="COLLAGEN"/>
    <property type="match status" value="1"/>
</dbReference>
<feature type="transmembrane region" description="Helical" evidence="2">
    <location>
        <begin position="24"/>
        <end position="46"/>
    </location>
</feature>
<gene>
    <name evidence="3" type="ORF">AFUS01_LOCUS43845</name>
</gene>